<dbReference type="AlphaFoldDB" id="A0A0E9UMT7"/>
<evidence type="ECO:0000313" key="1">
    <source>
        <dbReference type="EMBL" id="JAH67071.1"/>
    </source>
</evidence>
<proteinExistence type="predicted"/>
<organism evidence="1">
    <name type="scientific">Anguilla anguilla</name>
    <name type="common">European freshwater eel</name>
    <name type="synonym">Muraena anguilla</name>
    <dbReference type="NCBI Taxonomy" id="7936"/>
    <lineage>
        <taxon>Eukaryota</taxon>
        <taxon>Metazoa</taxon>
        <taxon>Chordata</taxon>
        <taxon>Craniata</taxon>
        <taxon>Vertebrata</taxon>
        <taxon>Euteleostomi</taxon>
        <taxon>Actinopterygii</taxon>
        <taxon>Neopterygii</taxon>
        <taxon>Teleostei</taxon>
        <taxon>Anguilliformes</taxon>
        <taxon>Anguillidae</taxon>
        <taxon>Anguilla</taxon>
    </lineage>
</organism>
<reference evidence="1" key="2">
    <citation type="journal article" date="2015" name="Fish Shellfish Immunol.">
        <title>Early steps in the European eel (Anguilla anguilla)-Vibrio vulnificus interaction in the gills: Role of the RtxA13 toxin.</title>
        <authorList>
            <person name="Callol A."/>
            <person name="Pajuelo D."/>
            <person name="Ebbesson L."/>
            <person name="Teles M."/>
            <person name="MacKenzie S."/>
            <person name="Amaro C."/>
        </authorList>
    </citation>
    <scope>NUCLEOTIDE SEQUENCE</scope>
</reference>
<dbReference type="EMBL" id="GBXM01041506">
    <property type="protein sequence ID" value="JAH67071.1"/>
    <property type="molecule type" value="Transcribed_RNA"/>
</dbReference>
<name>A0A0E9UMT7_ANGAN</name>
<reference evidence="1" key="1">
    <citation type="submission" date="2014-11" db="EMBL/GenBank/DDBJ databases">
        <authorList>
            <person name="Amaro Gonzalez C."/>
        </authorList>
    </citation>
    <scope>NUCLEOTIDE SEQUENCE</scope>
</reference>
<sequence length="34" mass="4030">MFDVVCVCNNQAIRQYHCRLFFFCLSARALIFSL</sequence>
<protein>
    <submittedName>
        <fullName evidence="1">Uncharacterized protein</fullName>
    </submittedName>
</protein>
<accession>A0A0E9UMT7</accession>